<dbReference type="PANTHER" id="PTHR11851">
    <property type="entry name" value="METALLOPROTEASE"/>
    <property type="match status" value="1"/>
</dbReference>
<dbReference type="PANTHER" id="PTHR11851:SF224">
    <property type="entry name" value="PROCESSING PROTEASE"/>
    <property type="match status" value="1"/>
</dbReference>
<evidence type="ECO:0000256" key="1">
    <source>
        <dbReference type="SAM" id="MobiDB-lite"/>
    </source>
</evidence>
<dbReference type="EMBL" id="CP001804">
    <property type="protein sequence ID" value="ACY19131.1"/>
    <property type="molecule type" value="Genomic_DNA"/>
</dbReference>
<dbReference type="eggNOG" id="COG0612">
    <property type="taxonomic scope" value="Bacteria"/>
</dbReference>
<evidence type="ECO:0000256" key="2">
    <source>
        <dbReference type="SAM" id="SignalP"/>
    </source>
</evidence>
<feature type="domain" description="Peptidase M16 N-terminal" evidence="3">
    <location>
        <begin position="62"/>
        <end position="201"/>
    </location>
</feature>
<feature type="chain" id="PRO_5003010431" evidence="2">
    <location>
        <begin position="29"/>
        <end position="527"/>
    </location>
</feature>
<name>D0LSZ5_HALO1</name>
<dbReference type="STRING" id="502025.Hoch_6665"/>
<dbReference type="Pfam" id="PF00675">
    <property type="entry name" value="Peptidase_M16"/>
    <property type="match status" value="1"/>
</dbReference>
<reference evidence="5 6" key="1">
    <citation type="journal article" date="2010" name="Stand. Genomic Sci.">
        <title>Complete genome sequence of Haliangium ochraceum type strain (SMP-2).</title>
        <authorList>
            <consortium name="US DOE Joint Genome Institute (JGI-PGF)"/>
            <person name="Ivanova N."/>
            <person name="Daum C."/>
            <person name="Lang E."/>
            <person name="Abt B."/>
            <person name="Kopitz M."/>
            <person name="Saunders E."/>
            <person name="Lapidus A."/>
            <person name="Lucas S."/>
            <person name="Glavina Del Rio T."/>
            <person name="Nolan M."/>
            <person name="Tice H."/>
            <person name="Copeland A."/>
            <person name="Cheng J.F."/>
            <person name="Chen F."/>
            <person name="Bruce D."/>
            <person name="Goodwin L."/>
            <person name="Pitluck S."/>
            <person name="Mavromatis K."/>
            <person name="Pati A."/>
            <person name="Mikhailova N."/>
            <person name="Chen A."/>
            <person name="Palaniappan K."/>
            <person name="Land M."/>
            <person name="Hauser L."/>
            <person name="Chang Y.J."/>
            <person name="Jeffries C.D."/>
            <person name="Detter J.C."/>
            <person name="Brettin T."/>
            <person name="Rohde M."/>
            <person name="Goker M."/>
            <person name="Bristow J."/>
            <person name="Markowitz V."/>
            <person name="Eisen J.A."/>
            <person name="Hugenholtz P."/>
            <person name="Kyrpides N.C."/>
            <person name="Klenk H.P."/>
        </authorList>
    </citation>
    <scope>NUCLEOTIDE SEQUENCE [LARGE SCALE GENOMIC DNA]</scope>
    <source>
        <strain evidence="6">DSM 14365 / CIP 107738 / JCM 11303 / AJ 13395 / SMP-2</strain>
    </source>
</reference>
<dbReference type="KEGG" id="hoh:Hoch_6665"/>
<dbReference type="OrthoDB" id="9811314at2"/>
<keyword evidence="2" id="KW-0732">Signal</keyword>
<dbReference type="Gene3D" id="3.30.830.10">
    <property type="entry name" value="Metalloenzyme, LuxS/M16 peptidase-like"/>
    <property type="match status" value="2"/>
</dbReference>
<feature type="domain" description="Peptidase M16 C-terminal" evidence="4">
    <location>
        <begin position="210"/>
        <end position="402"/>
    </location>
</feature>
<accession>D0LSZ5</accession>
<dbReference type="InterPro" id="IPR050361">
    <property type="entry name" value="MPP/UQCRC_Complex"/>
</dbReference>
<proteinExistence type="predicted"/>
<evidence type="ECO:0000259" key="4">
    <source>
        <dbReference type="Pfam" id="PF05193"/>
    </source>
</evidence>
<dbReference type="InterPro" id="IPR011249">
    <property type="entry name" value="Metalloenz_LuxS/M16"/>
</dbReference>
<gene>
    <name evidence="5" type="ordered locus">Hoch_6665</name>
</gene>
<dbReference type="Proteomes" id="UP000001880">
    <property type="component" value="Chromosome"/>
</dbReference>
<dbReference type="InterPro" id="IPR007863">
    <property type="entry name" value="Peptidase_M16_C"/>
</dbReference>
<dbReference type="GO" id="GO:0046872">
    <property type="term" value="F:metal ion binding"/>
    <property type="evidence" value="ECO:0007669"/>
    <property type="project" value="InterPro"/>
</dbReference>
<dbReference type="SUPFAM" id="SSF63411">
    <property type="entry name" value="LuxS/MPP-like metallohydrolase"/>
    <property type="match status" value="2"/>
</dbReference>
<feature type="region of interest" description="Disordered" evidence="1">
    <location>
        <begin position="31"/>
        <end position="55"/>
    </location>
</feature>
<evidence type="ECO:0000313" key="6">
    <source>
        <dbReference type="Proteomes" id="UP000001880"/>
    </source>
</evidence>
<dbReference type="HOGENOM" id="CLU_009902_6_1_7"/>
<feature type="compositionally biased region" description="Polar residues" evidence="1">
    <location>
        <begin position="31"/>
        <end position="47"/>
    </location>
</feature>
<evidence type="ECO:0000313" key="5">
    <source>
        <dbReference type="EMBL" id="ACY19131.1"/>
    </source>
</evidence>
<dbReference type="Pfam" id="PF05193">
    <property type="entry name" value="Peptidase_M16_C"/>
    <property type="match status" value="1"/>
</dbReference>
<dbReference type="AlphaFoldDB" id="D0LSZ5"/>
<sequence length="527" mass="58094">MTPNRIASTAWRTRGRAAAVALTALALGACGSSQKTQTTTGDGSSTADAPPPEPVLLPVAGDPSVSYSVWFQVGSQNDPPGKEGLAWLTGRLIAEGSTQNNSYPEIINALFPMAASYDVRVDREMTTLSGRAHKDHTAPFMALLSDAYLRPAFADDDIERLRNQGLNYLEKTLRYASDEELGKAALRSFVFADTPYAHPVVGTVAGLKAITAEDVRNFYATYYTQDRTVFALGGGYDQATIDAVQATRSELPPASGATQAPEITPAAITGRQVLMVDKPGADASISMGFPIDVQRGDEDFYPLWLATSWLGEHRNSSSHLYQVIRAARGLNYGDYAYIEDFPEGGSRQMPPTNVAKREQMFEIWIRTLPNDNAVFAMRAALRELRMLVDEGMTAEEFELMRNFLRGYLRQYAPTTQTKLGYAIDDRFYRLEHSHLERFIQELDSLTLERVNAALKKHLQLENIKIAIVTGAREQLTQEITSGAPSQISYPTEKPDSVLAEDKLIVQEPLNIPAANIRSVAVDEIFEN</sequence>
<protein>
    <submittedName>
        <fullName evidence="5">Peptidase M16 domain protein</fullName>
    </submittedName>
</protein>
<keyword evidence="6" id="KW-1185">Reference proteome</keyword>
<dbReference type="PROSITE" id="PS51257">
    <property type="entry name" value="PROKAR_LIPOPROTEIN"/>
    <property type="match status" value="1"/>
</dbReference>
<dbReference type="RefSeq" id="WP_012831723.1">
    <property type="nucleotide sequence ID" value="NC_013440.1"/>
</dbReference>
<organism evidence="5 6">
    <name type="scientific">Haliangium ochraceum (strain DSM 14365 / JCM 11303 / SMP-2)</name>
    <dbReference type="NCBI Taxonomy" id="502025"/>
    <lineage>
        <taxon>Bacteria</taxon>
        <taxon>Pseudomonadati</taxon>
        <taxon>Myxococcota</taxon>
        <taxon>Polyangia</taxon>
        <taxon>Haliangiales</taxon>
        <taxon>Kofleriaceae</taxon>
        <taxon>Haliangium</taxon>
    </lineage>
</organism>
<feature type="signal peptide" evidence="2">
    <location>
        <begin position="1"/>
        <end position="28"/>
    </location>
</feature>
<evidence type="ECO:0000259" key="3">
    <source>
        <dbReference type="Pfam" id="PF00675"/>
    </source>
</evidence>
<dbReference type="InterPro" id="IPR011765">
    <property type="entry name" value="Pept_M16_N"/>
</dbReference>